<keyword evidence="15" id="KW-1185">Reference proteome</keyword>
<dbReference type="GO" id="GO:0005886">
    <property type="term" value="C:plasma membrane"/>
    <property type="evidence" value="ECO:0007669"/>
    <property type="project" value="UniProtKB-SubCell"/>
</dbReference>
<comment type="subcellular location">
    <subcellularLocation>
        <location evidence="1">Cell membrane</location>
    </subcellularLocation>
</comment>
<keyword evidence="5 13" id="KW-0812">Transmembrane</keyword>
<keyword evidence="7 13" id="KW-1133">Transmembrane helix</keyword>
<proteinExistence type="inferred from homology"/>
<evidence type="ECO:0000256" key="9">
    <source>
        <dbReference type="ARBA" id="ARBA00023157"/>
    </source>
</evidence>
<evidence type="ECO:0000256" key="2">
    <source>
        <dbReference type="ARBA" id="ARBA00010532"/>
    </source>
</evidence>
<organism evidence="14 15">
    <name type="scientific">Cotesia typhae</name>
    <dbReference type="NCBI Taxonomy" id="2053667"/>
    <lineage>
        <taxon>Eukaryota</taxon>
        <taxon>Metazoa</taxon>
        <taxon>Ecdysozoa</taxon>
        <taxon>Arthropoda</taxon>
        <taxon>Hexapoda</taxon>
        <taxon>Insecta</taxon>
        <taxon>Pterygota</taxon>
        <taxon>Neoptera</taxon>
        <taxon>Endopterygota</taxon>
        <taxon>Hymenoptera</taxon>
        <taxon>Apocrita</taxon>
        <taxon>Ichneumonoidea</taxon>
        <taxon>Braconidae</taxon>
        <taxon>Microgastrinae</taxon>
        <taxon>Cotesia</taxon>
    </lineage>
</organism>
<dbReference type="Proteomes" id="UP000729913">
    <property type="component" value="Unassembled WGS sequence"/>
</dbReference>
<evidence type="ECO:0000256" key="8">
    <source>
        <dbReference type="ARBA" id="ARBA00023136"/>
    </source>
</evidence>
<dbReference type="EMBL" id="JAAOIC020000047">
    <property type="protein sequence ID" value="KAG8037658.1"/>
    <property type="molecule type" value="Genomic_DNA"/>
</dbReference>
<dbReference type="Pfam" id="PF01130">
    <property type="entry name" value="CD36"/>
    <property type="match status" value="1"/>
</dbReference>
<sequence>MSNCRSFFRIFLSFIPGLFLLSLGIYLAVENPHTNYIVSQLRESAELKEGRFGYNIWKDLNIYFNVYLYHVTNPENVMEGESPILEERGPYVYDLNVQKRVTQVDDELDELTFTIYRLYRFNKDLSASSEDDDIVILNSAYLGTLNTIASKAPAFLGKFGNNIHNLFPGTSDMFTRGKVKNLLFSGMPLICDKEKYKDLAMICNFLKGQKPPIISNTDVPDHYLYSFFSRNNDTETGPFTVNRGIKDKDALGNTTSYKKMRITKYWSQKECNVVAGTDAITWPPMTEKLPYVTVYEPYICRQVRVQFKEEVTLNGIMGYRYEMDESAWDKKNTECYCLPNAKKVPECLETGLMDIIKCQDVPVIFSEPHFLHADPILLEYARGLNPNQAEHATYITIEPLSGAPLDGAKKLQLNVKVIPLPGITLLSNVSAGYFPILWAEETKIPNVQELESIINAHRLLNLFKFMTWVPTIIGSFLVIKLLCCLCVADSEDTLMKTNHTPVQAITISPRSRPTVLEPTQGFGSVRPANRNRHNIFTK</sequence>
<keyword evidence="4" id="KW-0716">Sensory transduction</keyword>
<evidence type="ECO:0000256" key="1">
    <source>
        <dbReference type="ARBA" id="ARBA00004236"/>
    </source>
</evidence>
<keyword evidence="8 13" id="KW-0472">Membrane</keyword>
<evidence type="ECO:0000256" key="6">
    <source>
        <dbReference type="ARBA" id="ARBA00022725"/>
    </source>
</evidence>
<evidence type="ECO:0000256" key="5">
    <source>
        <dbReference type="ARBA" id="ARBA00022692"/>
    </source>
</evidence>
<evidence type="ECO:0000256" key="13">
    <source>
        <dbReference type="SAM" id="Phobius"/>
    </source>
</evidence>
<evidence type="ECO:0000313" key="15">
    <source>
        <dbReference type="Proteomes" id="UP000729913"/>
    </source>
</evidence>
<feature type="transmembrane region" description="Helical" evidence="13">
    <location>
        <begin position="7"/>
        <end position="29"/>
    </location>
</feature>
<dbReference type="PANTHER" id="PTHR11923:SF109">
    <property type="entry name" value="SENSORY NEURON MEMBRANE PROTEIN 2"/>
    <property type="match status" value="1"/>
</dbReference>
<evidence type="ECO:0000313" key="14">
    <source>
        <dbReference type="EMBL" id="KAG8037658.1"/>
    </source>
</evidence>
<comment type="similarity">
    <text evidence="2">Belongs to the CD36 family.</text>
</comment>
<feature type="transmembrane region" description="Helical" evidence="13">
    <location>
        <begin position="465"/>
        <end position="488"/>
    </location>
</feature>
<name>A0A8J5R3J8_9HYME</name>
<evidence type="ECO:0000256" key="12">
    <source>
        <dbReference type="ARBA" id="ARBA00040645"/>
    </source>
</evidence>
<dbReference type="GO" id="GO:0007608">
    <property type="term" value="P:sensory perception of smell"/>
    <property type="evidence" value="ECO:0007669"/>
    <property type="project" value="UniProtKB-KW"/>
</dbReference>
<reference evidence="14" key="2">
    <citation type="submission" date="2021-04" db="EMBL/GenBank/DDBJ databases">
        <title>Genome-wide patterns of bracovirus chromosomal integration into multiple host tissues during parasitism.</title>
        <authorList>
            <person name="Chebbi M.A.C."/>
        </authorList>
    </citation>
    <scope>NUCLEOTIDE SEQUENCE</scope>
    <source>
        <tissue evidence="14">Whole body</tissue>
    </source>
</reference>
<evidence type="ECO:0000256" key="4">
    <source>
        <dbReference type="ARBA" id="ARBA00022606"/>
    </source>
</evidence>
<evidence type="ECO:0000256" key="11">
    <source>
        <dbReference type="ARBA" id="ARBA00023180"/>
    </source>
</evidence>
<gene>
    <name evidence="14" type="ORF">G9C98_005869</name>
</gene>
<dbReference type="InterPro" id="IPR002159">
    <property type="entry name" value="CD36_fam"/>
</dbReference>
<dbReference type="OrthoDB" id="195015at2759"/>
<keyword evidence="3" id="KW-1003">Cell membrane</keyword>
<keyword evidence="6" id="KW-0552">Olfaction</keyword>
<keyword evidence="9" id="KW-1015">Disulfide bond</keyword>
<dbReference type="AlphaFoldDB" id="A0A8J5R3J8"/>
<dbReference type="GO" id="GO:0005737">
    <property type="term" value="C:cytoplasm"/>
    <property type="evidence" value="ECO:0007669"/>
    <property type="project" value="TreeGrafter"/>
</dbReference>
<keyword evidence="11" id="KW-0325">Glycoprotein</keyword>
<protein>
    <recommendedName>
        <fullName evidence="12">Sensory neuron membrane protein 2</fullName>
    </recommendedName>
</protein>
<evidence type="ECO:0000256" key="10">
    <source>
        <dbReference type="ARBA" id="ARBA00023170"/>
    </source>
</evidence>
<keyword evidence="10" id="KW-0675">Receptor</keyword>
<accession>A0A8J5R3J8</accession>
<evidence type="ECO:0000256" key="3">
    <source>
        <dbReference type="ARBA" id="ARBA00022475"/>
    </source>
</evidence>
<evidence type="ECO:0000256" key="7">
    <source>
        <dbReference type="ARBA" id="ARBA00022989"/>
    </source>
</evidence>
<dbReference type="GO" id="GO:0005044">
    <property type="term" value="F:scavenger receptor activity"/>
    <property type="evidence" value="ECO:0007669"/>
    <property type="project" value="TreeGrafter"/>
</dbReference>
<comment type="caution">
    <text evidence="14">The sequence shown here is derived from an EMBL/GenBank/DDBJ whole genome shotgun (WGS) entry which is preliminary data.</text>
</comment>
<dbReference type="PANTHER" id="PTHR11923">
    <property type="entry name" value="SCAVENGER RECEPTOR CLASS B TYPE-1 SR-B1"/>
    <property type="match status" value="1"/>
</dbReference>
<reference evidence="14" key="1">
    <citation type="submission" date="2020-03" db="EMBL/GenBank/DDBJ databases">
        <authorList>
            <person name="Chebbi M.A."/>
            <person name="Drezen J.M."/>
        </authorList>
    </citation>
    <scope>NUCLEOTIDE SEQUENCE</scope>
    <source>
        <tissue evidence="14">Whole body</tissue>
    </source>
</reference>